<dbReference type="Pfam" id="PF20412">
    <property type="entry name" value="RALGAPB_N"/>
    <property type="match status" value="1"/>
</dbReference>
<gene>
    <name evidence="10" type="primary">LOC118425410</name>
</gene>
<evidence type="ECO:0000259" key="8">
    <source>
        <dbReference type="PROSITE" id="PS50085"/>
    </source>
</evidence>
<accession>A0A9J7LZ29</accession>
<feature type="domain" description="Rap-GAP" evidence="8">
    <location>
        <begin position="1167"/>
        <end position="1416"/>
    </location>
</feature>
<name>A0A9J7LZ29_BRAFL</name>
<protein>
    <recommendedName>
        <fullName evidence="5">Ral GTPase-activating protein subunit beta</fullName>
    </recommendedName>
    <alternativeName>
        <fullName evidence="6">p170</fullName>
    </alternativeName>
</protein>
<dbReference type="KEGG" id="bfo:118425410"/>
<dbReference type="InterPro" id="IPR000331">
    <property type="entry name" value="Rap/Ran_GAP_dom"/>
</dbReference>
<feature type="region of interest" description="Disordered" evidence="7">
    <location>
        <begin position="1284"/>
        <end position="1355"/>
    </location>
</feature>
<dbReference type="OMA" id="CWEECCV"/>
<comment type="subunit">
    <text evidence="4">Component of the heterodimeric RalGAP1 complex with RALGAPA1 and of the heterodimeric RalGAP2 complex with RALGAPA2. Heterodimerization is required for activity.</text>
</comment>
<reference evidence="10" key="2">
    <citation type="submission" date="2025-08" db="UniProtKB">
        <authorList>
            <consortium name="RefSeq"/>
        </authorList>
    </citation>
    <scope>IDENTIFICATION</scope>
    <source>
        <strain evidence="10">S238N-H82</strain>
        <tissue evidence="10">Testes</tissue>
    </source>
</reference>
<dbReference type="PANTHER" id="PTHR21344">
    <property type="entry name" value="RAL GTPASE-ACTIVATING PROTEIN SUBUNIT BETA"/>
    <property type="match status" value="1"/>
</dbReference>
<dbReference type="Gene3D" id="3.40.50.11210">
    <property type="entry name" value="Rap/Ran-GAP"/>
    <property type="match status" value="1"/>
</dbReference>
<sequence length="1506" mass="167186">MYSEWASLQSSVLSDAGSASVLHTFPEGVGRDVACSVVRHLSHGLSHGGGEDGQKLDSEQQVNWTMEVLCYGLTLPLSDHETIRDCVNVYNDWLTVLTTPKTSVPRPILEEPNKYAQRMFKHLHNLFLPRSEGNTYVDKQVIMCHRILRTSQTIAKESPIMTQQTWEGLLLFLLGVNDTLLAPPTAQGSIADQLCDRLVSVLFEIWLVACARCFPSPPLWKTLREMCITWRHHAAMVDQWNRFNVLLTSKVLKIMYGPDFPELKIAEEDISMVPADMQNECVVQTWFRCLHVLGNPVDLSNPNVISQTPRFIHMAMISDVVIDPSHHPCLKRLPAIFLRAMKGISGLVDAFLGMSSPREIEEIDSAPTTPQVFRGSASTTPPGSRKNVRSFMPSISGKDKAEFRKSAPAILPRQPSASSVTLFSSDQHTVPSPCRPKVNSVLHLFGAWLFDAGLAGCELEPTHKRQGSFSSMGSRRSSAAFPSSSQDVAAAVDSPEYPESYESGRAEACGTLCRIFCSKRSGEEILPAYLSRFYLVLAQGLQVGRYCSREVMAKIVVNCTDLLRSDLKGVDVLLPRIVDALEIILPDRELIKFRRSSSSVSPDLASSGQSAFPFPHEQEPPVCPYVNQIELRRSAIQLLLSILCLPLHFRDLQIQDILRTHETDEQPEHNTFLSLKLRMVNLLIGSLQCEQDSDNTQMILGGMLLCVQDAALLEEAELQAAEQAEREQQNEESENAEKAADQEQKGTVDAPDHETPASKLAQGLYSEYDSAYGLFVRCIHLVCQRLMSAWKTDLNVSLAALELLSGLAKVKIVIQDVLECKRAVKWICDYIGYQCSRPPPNHSRDLHSMIVAAFHCLTVWLVEHDDLMNDKECLQHVLETVELGISGSKSKVKASDQPKYKGDKELKPASMRVKDTAEATLYVVMSQVGSFPPTSGPASLCTLLNEEAIMKYARGSTSEGSLPFRYFVLDKNIIMGILEQPLGNEQDPMPTVTVLIRTPYGRHAWTMQHRQLSWQDRLGSRSALNDPGRPVPMSDVGLHHDVTHRNFPEEVDRVPPTKADLSIPTLQQITGEKLQQELDKLRALMDVQVKYETAINVLTEKRIASTTFPNSDTECKPPKIVQEFHPSRLFLSQLGFLSLDGLKSAPNSPLPALIALDSKATTFHLDLELLDSIPVRSFDTVFVFYVKCGQKMATDILNNVEAAENVQPQFLEFLRSLGWPVEVGRHPGWTGHVSTSWKLATDDDVFDDSTPVADGTGGSLFNGDKQVLYYGDISSEVAFVVPSGSRQGNCRDQLPDKQAVDRTSTQGDAMATGPGPSRNLTLELAGVDPSPGAVGPSPDTPTCHGRKRHLPSRANMHVGPDTKVLVIWVESYDDIEDFPLEDLLSECATGMDYASSTSSLGSRPGMEAFVIFIHPLKTGLFRVNMHGPAGRVSKAIPLVDGMVVSRRALGALVRQTAINICHRRRLDTDTYQPPHIRRKIKIQEVVTKYRSQMSEPEFYTALFHDM</sequence>
<dbReference type="GO" id="GO:0032484">
    <property type="term" value="P:Ral protein signal transduction"/>
    <property type="evidence" value="ECO:0000318"/>
    <property type="project" value="GO_Central"/>
</dbReference>
<dbReference type="FunFam" id="3.40.50.11210:FF:000005">
    <property type="entry name" value="Ral GTPase-activating protein, beta subunit (non-catalytic)"/>
    <property type="match status" value="1"/>
</dbReference>
<evidence type="ECO:0000256" key="7">
    <source>
        <dbReference type="SAM" id="MobiDB-lite"/>
    </source>
</evidence>
<dbReference type="OrthoDB" id="10009983at2759"/>
<feature type="region of interest" description="Disordered" evidence="7">
    <location>
        <begin position="720"/>
        <end position="756"/>
    </location>
</feature>
<dbReference type="InterPro" id="IPR039930">
    <property type="entry name" value="RALGAPB"/>
</dbReference>
<organism evidence="9 10">
    <name type="scientific">Branchiostoma floridae</name>
    <name type="common">Florida lancelet</name>
    <name type="synonym">Amphioxus</name>
    <dbReference type="NCBI Taxonomy" id="7739"/>
    <lineage>
        <taxon>Eukaryota</taxon>
        <taxon>Metazoa</taxon>
        <taxon>Chordata</taxon>
        <taxon>Cephalochordata</taxon>
        <taxon>Leptocardii</taxon>
        <taxon>Amphioxiformes</taxon>
        <taxon>Branchiostomatidae</taxon>
        <taxon>Branchiostoma</taxon>
    </lineage>
</organism>
<keyword evidence="9" id="KW-1185">Reference proteome</keyword>
<dbReference type="InterPro" id="IPR035974">
    <property type="entry name" value="Rap/Ran-GAP_sf"/>
</dbReference>
<keyword evidence="1" id="KW-0343">GTPase activation</keyword>
<dbReference type="GO" id="GO:0051056">
    <property type="term" value="P:regulation of small GTPase mediated signal transduction"/>
    <property type="evidence" value="ECO:0007669"/>
    <property type="project" value="InterPro"/>
</dbReference>
<reference evidence="9" key="1">
    <citation type="journal article" date="2020" name="Nat. Ecol. Evol.">
        <title>Deeply conserved synteny resolves early events in vertebrate evolution.</title>
        <authorList>
            <person name="Simakov O."/>
            <person name="Marletaz F."/>
            <person name="Yue J.X."/>
            <person name="O'Connell B."/>
            <person name="Jenkins J."/>
            <person name="Brandt A."/>
            <person name="Calef R."/>
            <person name="Tung C.H."/>
            <person name="Huang T.K."/>
            <person name="Schmutz J."/>
            <person name="Satoh N."/>
            <person name="Yu J.K."/>
            <person name="Putnam N.H."/>
            <person name="Green R.E."/>
            <person name="Rokhsar D.S."/>
        </authorList>
    </citation>
    <scope>NUCLEOTIDE SEQUENCE [LARGE SCALE GENOMIC DNA]</scope>
    <source>
        <strain evidence="9">S238N-H82</strain>
    </source>
</reference>
<evidence type="ECO:0000256" key="4">
    <source>
        <dbReference type="ARBA" id="ARBA00063020"/>
    </source>
</evidence>
<feature type="compositionally biased region" description="Basic and acidic residues" evidence="7">
    <location>
        <begin position="723"/>
        <end position="756"/>
    </location>
</feature>
<dbReference type="PROSITE" id="PS50085">
    <property type="entry name" value="RAPGAP"/>
    <property type="match status" value="1"/>
</dbReference>
<dbReference type="PANTHER" id="PTHR21344:SF1">
    <property type="entry name" value="RAL GTPASE-ACTIVATING PROTEIN SUBUNIT BETA"/>
    <property type="match status" value="1"/>
</dbReference>
<evidence type="ECO:0000256" key="3">
    <source>
        <dbReference type="ARBA" id="ARBA00053327"/>
    </source>
</evidence>
<evidence type="ECO:0000256" key="1">
    <source>
        <dbReference type="ARBA" id="ARBA00022468"/>
    </source>
</evidence>
<evidence type="ECO:0000313" key="9">
    <source>
        <dbReference type="Proteomes" id="UP000001554"/>
    </source>
</evidence>
<dbReference type="InterPro" id="IPR046859">
    <property type="entry name" value="RGPA/RALGAPB_N"/>
</dbReference>
<evidence type="ECO:0000256" key="6">
    <source>
        <dbReference type="ARBA" id="ARBA00081608"/>
    </source>
</evidence>
<evidence type="ECO:0000256" key="2">
    <source>
        <dbReference type="ARBA" id="ARBA00022553"/>
    </source>
</evidence>
<dbReference type="GO" id="GO:0005096">
    <property type="term" value="F:GTPase activator activity"/>
    <property type="evidence" value="ECO:0000318"/>
    <property type="project" value="GO_Central"/>
</dbReference>
<keyword evidence="2" id="KW-0597">Phosphoprotein</keyword>
<dbReference type="Proteomes" id="UP000001554">
    <property type="component" value="Chromosome 1"/>
</dbReference>
<dbReference type="RefSeq" id="XP_035690115.1">
    <property type="nucleotide sequence ID" value="XM_035834222.1"/>
</dbReference>
<dbReference type="SUPFAM" id="SSF111347">
    <property type="entry name" value="Rap/Ran-GAP"/>
    <property type="match status" value="1"/>
</dbReference>
<dbReference type="GeneID" id="118425410"/>
<proteinExistence type="predicted"/>
<evidence type="ECO:0000313" key="10">
    <source>
        <dbReference type="RefSeq" id="XP_035690115.1"/>
    </source>
</evidence>
<evidence type="ECO:0000256" key="5">
    <source>
        <dbReference type="ARBA" id="ARBA00072207"/>
    </source>
</evidence>
<comment type="function">
    <text evidence="3">Non-catalytic subunit of the heterodimeric RalGAP1 and RalGAP2 complexes which act as GTPase activators for the Ras-like small GTPases RALA and RALB.</text>
</comment>